<dbReference type="PANTHER" id="PTHR45962">
    <property type="entry name" value="N-FATTY-ACYL-AMINO ACID SYNTHASE/HYDROLASE PM20D1"/>
    <property type="match status" value="1"/>
</dbReference>
<dbReference type="PROSITE" id="PS00759">
    <property type="entry name" value="ARGE_DAPE_CPG2_2"/>
    <property type="match status" value="1"/>
</dbReference>
<dbReference type="InterPro" id="IPR002933">
    <property type="entry name" value="Peptidase_M20"/>
</dbReference>
<keyword evidence="5" id="KW-0862">Zinc</keyword>
<accession>A0A7W7AFR7</accession>
<dbReference type="Gene3D" id="1.10.150.900">
    <property type="match status" value="1"/>
</dbReference>
<dbReference type="Proteomes" id="UP000574769">
    <property type="component" value="Unassembled WGS sequence"/>
</dbReference>
<name>A0A7W7AFR7_9SPHN</name>
<dbReference type="RefSeq" id="WP_246359990.1">
    <property type="nucleotide sequence ID" value="NZ_JACHNY010000001.1"/>
</dbReference>
<dbReference type="PANTHER" id="PTHR45962:SF1">
    <property type="entry name" value="N-FATTY-ACYL-AMINO ACID SYNTHASE_HYDROLASE PM20D1"/>
    <property type="match status" value="1"/>
</dbReference>
<dbReference type="InterPro" id="IPR001261">
    <property type="entry name" value="ArgE/DapE_CS"/>
</dbReference>
<dbReference type="SUPFAM" id="SSF53187">
    <property type="entry name" value="Zn-dependent exopeptidases"/>
    <property type="match status" value="1"/>
</dbReference>
<evidence type="ECO:0000313" key="7">
    <source>
        <dbReference type="EMBL" id="MBB4616046.1"/>
    </source>
</evidence>
<dbReference type="SUPFAM" id="SSF55031">
    <property type="entry name" value="Bacterial exopeptidase dimerisation domain"/>
    <property type="match status" value="1"/>
</dbReference>
<gene>
    <name evidence="7" type="ORF">GGQ96_000152</name>
</gene>
<evidence type="ECO:0000256" key="4">
    <source>
        <dbReference type="ARBA" id="ARBA00022801"/>
    </source>
</evidence>
<keyword evidence="3" id="KW-0479">Metal-binding</keyword>
<protein>
    <submittedName>
        <fullName evidence="7">Acetylornithine deacetylase/succinyl-diaminopimelate desuccinylase-like protein</fullName>
    </submittedName>
</protein>
<dbReference type="InterPro" id="IPR047177">
    <property type="entry name" value="Pept_M20A"/>
</dbReference>
<dbReference type="InterPro" id="IPR036264">
    <property type="entry name" value="Bact_exopeptidase_dim_dom"/>
</dbReference>
<feature type="domain" description="Peptidase M20 dimerisation" evidence="6">
    <location>
        <begin position="244"/>
        <end position="388"/>
    </location>
</feature>
<keyword evidence="2" id="KW-0645">Protease</keyword>
<dbReference type="Gene3D" id="3.30.70.360">
    <property type="match status" value="1"/>
</dbReference>
<sequence length="494" mass="52632">MTNLASGLAVKLQSNRISPMTRTSFAFLATVATIIQPLAATAQQAAKRPDQAAFRELYKELVETNTTSSVGDCTKAATLVADRLRKVGFTDRELTLYTPSERPRDGGLVVNWAGANASLPAMLLIAHIDVVEANREDWARDPFKLIEEDGYFYARGASDDKAQAAIFADTFIRWKQSGVKPQRTVKLALTCGEEGTNEHVLNGAGWLVDHRPELMKAGFAFNEGGGGRTAPGGGPETLGVQVSQKSPRNFVLEVTNRGGHSSQPMPDNAIYRLAAALTRLSTLQFPVHLNPVSQAYLVQAGAMRKDAIGAAMVRLGQQPADAAAATLVAADPSLNPLLRTTCVATLLSAGHAANSLPQRATAGVNCRIAPGETAEQTKAAIEKAVADPEVKILRSAIQERPVAITPELDPAILKPIAQIGAKHFPGVPVIPTQSAGATDATYLSKIGIPTYGIPGLWNDPASSGTHGLNERISVDALYRGRDYIYDVATHFAMR</sequence>
<dbReference type="GO" id="GO:0008233">
    <property type="term" value="F:peptidase activity"/>
    <property type="evidence" value="ECO:0007669"/>
    <property type="project" value="UniProtKB-KW"/>
</dbReference>
<evidence type="ECO:0000256" key="5">
    <source>
        <dbReference type="ARBA" id="ARBA00022833"/>
    </source>
</evidence>
<evidence type="ECO:0000256" key="3">
    <source>
        <dbReference type="ARBA" id="ARBA00022723"/>
    </source>
</evidence>
<dbReference type="EMBL" id="JACHNY010000001">
    <property type="protein sequence ID" value="MBB4616046.1"/>
    <property type="molecule type" value="Genomic_DNA"/>
</dbReference>
<comment type="caution">
    <text evidence="7">The sequence shown here is derived from an EMBL/GenBank/DDBJ whole genome shotgun (WGS) entry which is preliminary data.</text>
</comment>
<evidence type="ECO:0000259" key="6">
    <source>
        <dbReference type="Pfam" id="PF07687"/>
    </source>
</evidence>
<dbReference type="AlphaFoldDB" id="A0A7W7AFR7"/>
<organism evidence="7 8">
    <name type="scientific">Sphingomonas abaci</name>
    <dbReference type="NCBI Taxonomy" id="237611"/>
    <lineage>
        <taxon>Bacteria</taxon>
        <taxon>Pseudomonadati</taxon>
        <taxon>Pseudomonadota</taxon>
        <taxon>Alphaproteobacteria</taxon>
        <taxon>Sphingomonadales</taxon>
        <taxon>Sphingomonadaceae</taxon>
        <taxon>Sphingomonas</taxon>
    </lineage>
</organism>
<evidence type="ECO:0000313" key="8">
    <source>
        <dbReference type="Proteomes" id="UP000574769"/>
    </source>
</evidence>
<dbReference type="GO" id="GO:0006508">
    <property type="term" value="P:proteolysis"/>
    <property type="evidence" value="ECO:0007669"/>
    <property type="project" value="UniProtKB-KW"/>
</dbReference>
<proteinExistence type="inferred from homology"/>
<keyword evidence="4" id="KW-0378">Hydrolase</keyword>
<dbReference type="Gene3D" id="3.40.630.10">
    <property type="entry name" value="Zn peptidases"/>
    <property type="match status" value="1"/>
</dbReference>
<evidence type="ECO:0000256" key="1">
    <source>
        <dbReference type="ARBA" id="ARBA00006247"/>
    </source>
</evidence>
<keyword evidence="8" id="KW-1185">Reference proteome</keyword>
<dbReference type="NCBIfam" id="NF006596">
    <property type="entry name" value="PRK09133.1"/>
    <property type="match status" value="1"/>
</dbReference>
<dbReference type="Pfam" id="PF07687">
    <property type="entry name" value="M20_dimer"/>
    <property type="match status" value="1"/>
</dbReference>
<dbReference type="InterPro" id="IPR011650">
    <property type="entry name" value="Peptidase_M20_dimer"/>
</dbReference>
<reference evidence="7 8" key="1">
    <citation type="submission" date="2020-08" db="EMBL/GenBank/DDBJ databases">
        <title>Genomic Encyclopedia of Type Strains, Phase IV (KMG-IV): sequencing the most valuable type-strain genomes for metagenomic binning, comparative biology and taxonomic classification.</title>
        <authorList>
            <person name="Goeker M."/>
        </authorList>
    </citation>
    <scope>NUCLEOTIDE SEQUENCE [LARGE SCALE GENOMIC DNA]</scope>
    <source>
        <strain evidence="7 8">DSM 15867</strain>
    </source>
</reference>
<evidence type="ECO:0000256" key="2">
    <source>
        <dbReference type="ARBA" id="ARBA00022670"/>
    </source>
</evidence>
<comment type="similarity">
    <text evidence="1">Belongs to the peptidase M20A family.</text>
</comment>
<dbReference type="Pfam" id="PF01546">
    <property type="entry name" value="Peptidase_M20"/>
    <property type="match status" value="1"/>
</dbReference>
<dbReference type="GO" id="GO:0046872">
    <property type="term" value="F:metal ion binding"/>
    <property type="evidence" value="ECO:0007669"/>
    <property type="project" value="UniProtKB-KW"/>
</dbReference>